<gene>
    <name evidence="1" type="ORF">FIV42_11505</name>
</gene>
<accession>A0A5B8Y3M8</accession>
<dbReference type="Proteomes" id="UP000315995">
    <property type="component" value="Chromosome"/>
</dbReference>
<proteinExistence type="predicted"/>
<dbReference type="RefSeq" id="WP_141197827.1">
    <property type="nucleotide sequence ID" value="NZ_CP041186.1"/>
</dbReference>
<accession>A0A4Y6PSN4</accession>
<organism evidence="1 2">
    <name type="scientific">Persicimonas caeni</name>
    <dbReference type="NCBI Taxonomy" id="2292766"/>
    <lineage>
        <taxon>Bacteria</taxon>
        <taxon>Deltaproteobacteria</taxon>
        <taxon>Bradymonadales</taxon>
        <taxon>Bradymonadaceae</taxon>
        <taxon>Persicimonas</taxon>
    </lineage>
</organism>
<evidence type="ECO:0000313" key="1">
    <source>
        <dbReference type="EMBL" id="QDG51344.1"/>
    </source>
</evidence>
<keyword evidence="2" id="KW-1185">Reference proteome</keyword>
<name>A0A4Y6PSN4_PERCE</name>
<dbReference type="EMBL" id="CP041186">
    <property type="protein sequence ID" value="QDG51344.1"/>
    <property type="molecule type" value="Genomic_DNA"/>
</dbReference>
<reference evidence="1 2" key="1">
    <citation type="submission" date="2019-06" db="EMBL/GenBank/DDBJ databases">
        <title>Persicimonas caeni gen. nov., sp. nov., a predatory bacterium isolated from solar saltern.</title>
        <authorList>
            <person name="Wang S."/>
        </authorList>
    </citation>
    <scope>NUCLEOTIDE SEQUENCE [LARGE SCALE GENOMIC DNA]</scope>
    <source>
        <strain evidence="1 2">YN101</strain>
    </source>
</reference>
<dbReference type="AlphaFoldDB" id="A0A4Y6PSN4"/>
<sequence>MSSSTTLNDLFPGNSGRMIMVRVILRKQMPELSEMDRDKPLSPDLVATLKQAIEEVEAG</sequence>
<protein>
    <submittedName>
        <fullName evidence="1">Uncharacterized protein</fullName>
    </submittedName>
</protein>
<evidence type="ECO:0000313" key="2">
    <source>
        <dbReference type="Proteomes" id="UP000315995"/>
    </source>
</evidence>